<reference evidence="5" key="1">
    <citation type="submission" date="2018-02" db="EMBL/GenBank/DDBJ databases">
        <title>Rhizophora mucronata_Transcriptome.</title>
        <authorList>
            <person name="Meera S.P."/>
            <person name="Sreeshan A."/>
            <person name="Augustine A."/>
        </authorList>
    </citation>
    <scope>NUCLEOTIDE SEQUENCE</scope>
    <source>
        <tissue evidence="5">Leaf</tissue>
    </source>
</reference>
<comment type="similarity">
    <text evidence="1">Belongs to the universal ribosomal protein uL30 family.</text>
</comment>
<dbReference type="PANTHER" id="PTHR11524:SF16">
    <property type="entry name" value="LARGE RIBOSOMAL SUBUNIT PROTEIN UL30"/>
    <property type="match status" value="1"/>
</dbReference>
<dbReference type="GO" id="GO:0003735">
    <property type="term" value="F:structural constituent of ribosome"/>
    <property type="evidence" value="ECO:0007669"/>
    <property type="project" value="TreeGrafter"/>
</dbReference>
<dbReference type="GO" id="GO:0003723">
    <property type="term" value="F:RNA binding"/>
    <property type="evidence" value="ECO:0007669"/>
    <property type="project" value="TreeGrafter"/>
</dbReference>
<dbReference type="Pfam" id="PF08079">
    <property type="entry name" value="Ribosomal_L30_N"/>
    <property type="match status" value="1"/>
</dbReference>
<feature type="coiled-coil region" evidence="2">
    <location>
        <begin position="44"/>
        <end position="71"/>
    </location>
</feature>
<dbReference type="AlphaFoldDB" id="A0A2P2JX87"/>
<dbReference type="InterPro" id="IPR039699">
    <property type="entry name" value="Ribosomal_uL30"/>
</dbReference>
<dbReference type="Gene3D" id="3.30.1390.20">
    <property type="entry name" value="Ribosomal protein L30, ferredoxin-like fold domain"/>
    <property type="match status" value="1"/>
</dbReference>
<dbReference type="GO" id="GO:0022625">
    <property type="term" value="C:cytosolic large ribosomal subunit"/>
    <property type="evidence" value="ECO:0007669"/>
    <property type="project" value="TreeGrafter"/>
</dbReference>
<protein>
    <recommendedName>
        <fullName evidence="6">60S ribosomal protein L7-4</fullName>
    </recommendedName>
</protein>
<sequence>MGGEVMVPESVLKKRKREEEWAVAKKEEIAALKKKNAENRQLIYKRAKEYAKEYEEQAKELIRLKREAKLKGGFYVNPEAKLLFIIRIRGINAMHPKTRKILQLLRLRQVK</sequence>
<dbReference type="PANTHER" id="PTHR11524">
    <property type="entry name" value="60S RIBOSOMAL PROTEIN L7"/>
    <property type="match status" value="1"/>
</dbReference>
<evidence type="ECO:0000256" key="2">
    <source>
        <dbReference type="SAM" id="Coils"/>
    </source>
</evidence>
<keyword evidence="2" id="KW-0175">Coiled coil</keyword>
<dbReference type="EMBL" id="GGEC01017601">
    <property type="protein sequence ID" value="MBW98084.1"/>
    <property type="molecule type" value="Transcribed_RNA"/>
</dbReference>
<evidence type="ECO:0000313" key="5">
    <source>
        <dbReference type="EMBL" id="MBW98084.1"/>
    </source>
</evidence>
<accession>A0A2P2JX87</accession>
<evidence type="ECO:0000256" key="1">
    <source>
        <dbReference type="ARBA" id="ARBA00007594"/>
    </source>
</evidence>
<organism evidence="5">
    <name type="scientific">Rhizophora mucronata</name>
    <name type="common">Asiatic mangrove</name>
    <dbReference type="NCBI Taxonomy" id="61149"/>
    <lineage>
        <taxon>Eukaryota</taxon>
        <taxon>Viridiplantae</taxon>
        <taxon>Streptophyta</taxon>
        <taxon>Embryophyta</taxon>
        <taxon>Tracheophyta</taxon>
        <taxon>Spermatophyta</taxon>
        <taxon>Magnoliopsida</taxon>
        <taxon>eudicotyledons</taxon>
        <taxon>Gunneridae</taxon>
        <taxon>Pentapetalae</taxon>
        <taxon>rosids</taxon>
        <taxon>fabids</taxon>
        <taxon>Malpighiales</taxon>
        <taxon>Rhizophoraceae</taxon>
        <taxon>Rhizophora</taxon>
    </lineage>
</organism>
<name>A0A2P2JX87_RHIMU</name>
<feature type="domain" description="Large ribosomal subunit protein uL30-like ferredoxin-like fold" evidence="3">
    <location>
        <begin position="83"/>
        <end position="110"/>
    </location>
</feature>
<evidence type="ECO:0000259" key="4">
    <source>
        <dbReference type="Pfam" id="PF08079"/>
    </source>
</evidence>
<feature type="domain" description="Large ribosomal subunit protein uL30 N-terminal eukaryotes" evidence="4">
    <location>
        <begin position="7"/>
        <end position="78"/>
    </location>
</feature>
<evidence type="ECO:0008006" key="6">
    <source>
        <dbReference type="Google" id="ProtNLM"/>
    </source>
</evidence>
<proteinExistence type="inferred from homology"/>
<dbReference type="SUPFAM" id="SSF55129">
    <property type="entry name" value="Ribosomal protein L30p/L7e"/>
    <property type="match status" value="1"/>
</dbReference>
<dbReference type="GO" id="GO:0000463">
    <property type="term" value="P:maturation of LSU-rRNA from tricistronic rRNA transcript (SSU-rRNA, 5.8S rRNA, LSU-rRNA)"/>
    <property type="evidence" value="ECO:0007669"/>
    <property type="project" value="TreeGrafter"/>
</dbReference>
<evidence type="ECO:0000259" key="3">
    <source>
        <dbReference type="Pfam" id="PF00327"/>
    </source>
</evidence>
<dbReference type="Pfam" id="PF00327">
    <property type="entry name" value="Ribosomal_L30"/>
    <property type="match status" value="1"/>
</dbReference>
<dbReference type="InterPro" id="IPR016082">
    <property type="entry name" value="Ribosomal_uL30_ferredoxin-like"/>
</dbReference>
<dbReference type="InterPro" id="IPR012988">
    <property type="entry name" value="Ribosomal_uL30_N_euk"/>
</dbReference>
<dbReference type="InterPro" id="IPR036919">
    <property type="entry name" value="Ribo_uL30_ferredoxin-like_sf"/>
</dbReference>